<dbReference type="EMBL" id="KE525231">
    <property type="protein sequence ID" value="KFB43038.1"/>
    <property type="molecule type" value="Genomic_DNA"/>
</dbReference>
<feature type="compositionally biased region" description="Polar residues" evidence="1">
    <location>
        <begin position="165"/>
        <end position="178"/>
    </location>
</feature>
<dbReference type="EnsemblMetazoa" id="ASIC010713-RA">
    <property type="protein sequence ID" value="ASIC010713-PA"/>
    <property type="gene ID" value="ASIC010713"/>
</dbReference>
<evidence type="ECO:0000313" key="2">
    <source>
        <dbReference type="EMBL" id="KFB43038.1"/>
    </source>
</evidence>
<feature type="region of interest" description="Disordered" evidence="1">
    <location>
        <begin position="46"/>
        <end position="65"/>
    </location>
</feature>
<keyword evidence="4" id="KW-1185">Reference proteome</keyword>
<feature type="compositionally biased region" description="Basic and acidic residues" evidence="1">
    <location>
        <begin position="54"/>
        <end position="65"/>
    </location>
</feature>
<evidence type="ECO:0000256" key="1">
    <source>
        <dbReference type="SAM" id="MobiDB-lite"/>
    </source>
</evidence>
<proteinExistence type="predicted"/>
<protein>
    <submittedName>
        <fullName evidence="2 3">Potassium voltage-gated channel subfamily H member 7-like protein</fullName>
    </submittedName>
</protein>
<reference evidence="3" key="2">
    <citation type="submission" date="2020-05" db="UniProtKB">
        <authorList>
            <consortium name="EnsemblMetazoa"/>
        </authorList>
    </citation>
    <scope>IDENTIFICATION</scope>
</reference>
<evidence type="ECO:0000313" key="4">
    <source>
        <dbReference type="Proteomes" id="UP000030765"/>
    </source>
</evidence>
<dbReference type="Proteomes" id="UP000030765">
    <property type="component" value="Unassembled WGS sequence"/>
</dbReference>
<reference evidence="2 4" key="1">
    <citation type="journal article" date="2014" name="BMC Genomics">
        <title>Genome sequence of Anopheles sinensis provides insight into genetics basis of mosquito competence for malaria parasites.</title>
        <authorList>
            <person name="Zhou D."/>
            <person name="Zhang D."/>
            <person name="Ding G."/>
            <person name="Shi L."/>
            <person name="Hou Q."/>
            <person name="Ye Y."/>
            <person name="Xu Y."/>
            <person name="Zhou H."/>
            <person name="Xiong C."/>
            <person name="Li S."/>
            <person name="Yu J."/>
            <person name="Hong S."/>
            <person name="Yu X."/>
            <person name="Zou P."/>
            <person name="Chen C."/>
            <person name="Chang X."/>
            <person name="Wang W."/>
            <person name="Lv Y."/>
            <person name="Sun Y."/>
            <person name="Ma L."/>
            <person name="Shen B."/>
            <person name="Zhu C."/>
        </authorList>
    </citation>
    <scope>NUCLEOTIDE SEQUENCE [LARGE SCALE GENOMIC DNA]</scope>
</reference>
<sequence>MRQRSRQKGVGLSRRVGKFSRKQKTGLCDAMVPAAKVHDKRLQVKADGWSGGKGKAERSEKPNSRRVGIEWHGRESGGAAETVRAKREVMIPMIALGNGKGFWESSCLLERTRVGREKAGWRRQKSVVEKCRRCHRSPPLLCRDGHPYRPFFTPPPGEGAEGFSRNGQGKNSKPNIQRNRPESARDTVLTVRKRNLNADVVRNPQNLGKCFSKCLEII</sequence>
<name>A0A084VYJ4_ANOSI</name>
<dbReference type="AlphaFoldDB" id="A0A084VYJ4"/>
<gene>
    <name evidence="2" type="ORF">ZHAS_00010713</name>
</gene>
<accession>A0A084VYJ4</accession>
<evidence type="ECO:0000313" key="3">
    <source>
        <dbReference type="EnsemblMetazoa" id="ASIC010713-PA"/>
    </source>
</evidence>
<organism evidence="2">
    <name type="scientific">Anopheles sinensis</name>
    <name type="common">Mosquito</name>
    <dbReference type="NCBI Taxonomy" id="74873"/>
    <lineage>
        <taxon>Eukaryota</taxon>
        <taxon>Metazoa</taxon>
        <taxon>Ecdysozoa</taxon>
        <taxon>Arthropoda</taxon>
        <taxon>Hexapoda</taxon>
        <taxon>Insecta</taxon>
        <taxon>Pterygota</taxon>
        <taxon>Neoptera</taxon>
        <taxon>Endopterygota</taxon>
        <taxon>Diptera</taxon>
        <taxon>Nematocera</taxon>
        <taxon>Culicoidea</taxon>
        <taxon>Culicidae</taxon>
        <taxon>Anophelinae</taxon>
        <taxon>Anopheles</taxon>
    </lineage>
</organism>
<dbReference type="EMBL" id="ATLV01018370">
    <property type="status" value="NOT_ANNOTATED_CDS"/>
    <property type="molecule type" value="Genomic_DNA"/>
</dbReference>
<feature type="region of interest" description="Disordered" evidence="1">
    <location>
        <begin position="152"/>
        <end position="187"/>
    </location>
</feature>
<dbReference type="VEuPathDB" id="VectorBase:ASIC010713"/>